<dbReference type="RefSeq" id="WP_377413049.1">
    <property type="nucleotide sequence ID" value="NZ_JBHSRS010000017.1"/>
</dbReference>
<dbReference type="Gene3D" id="3.40.50.300">
    <property type="entry name" value="P-loop containing nucleotide triphosphate hydrolases"/>
    <property type="match status" value="2"/>
</dbReference>
<protein>
    <submittedName>
        <fullName evidence="4">AAA family ATPase</fullName>
    </submittedName>
</protein>
<dbReference type="Pfam" id="PF00004">
    <property type="entry name" value="AAA"/>
    <property type="match status" value="2"/>
</dbReference>
<keyword evidence="2" id="KW-0472">Membrane</keyword>
<dbReference type="InterPro" id="IPR027417">
    <property type="entry name" value="P-loop_NTPase"/>
</dbReference>
<dbReference type="EMBL" id="JBHSRS010000017">
    <property type="protein sequence ID" value="MFC6281219.1"/>
    <property type="molecule type" value="Genomic_DNA"/>
</dbReference>
<evidence type="ECO:0000256" key="1">
    <source>
        <dbReference type="RuleBase" id="RU003651"/>
    </source>
</evidence>
<sequence length="688" mass="75594">MKARSQYLSRLLKTVGFWLFGVLPSAAAILSAVIMFSTWMGDKNPPLSFHIFGRFTTEARVLLSLIAYLVLLHLARIWMCKRLTDANGTIPFEPELTSDSLRAFLPAVMTSYIVFFALWGAFGTKVAATNYVLLAAFGLITFLSWVIIKTGWLYGFVIADRSRVQYGDSSEPAQHANVARKQVAKITFKDIHGNTAIKRRLLEAGRAIVDAPKGGLGKARNGILMDGGPGNGKTVLAEALAGELKLPLLTLTHSDVASRWVGERTEKVKAAFEQAIRTQPCVFFIDEIDSFLPDRSTDSAQTKEDSDVTNSLLTLLIEIRKHRVVVVAATNYVDRLDSAAIREGRFDFKIEITPPDEEARIGLLTAGLKTNAPTLRVNLATIKTVAQRWNGFSVKRILAVTEEVPSYVAEAREQGAFKGELEFDDFMAALRRLQGRKGSTPENVKAMADLVLPEVTREAMTMLASRLKDPQRIERLGGTLPSGVLFFGPPGTGKTVACKALAKEVEWAFLTKTGPDLVRDPKALDKLYAQAKDLRPCIIFVDEADDLLISREASRNSEATNKLLTIMDGVNDRVRDVVWVAATNNPEQIDTALLRGGRFTEKVEFVRPDENQLTTHIAQWFTSRKIGLKSGLDAPTIASMLGDESIANAEAVLQYAVNRAISKTNDDFIEVGTADVQRGVTMVLGASC</sequence>
<keyword evidence="1" id="KW-0067">ATP-binding</keyword>
<evidence type="ECO:0000256" key="2">
    <source>
        <dbReference type="SAM" id="Phobius"/>
    </source>
</evidence>
<feature type="transmembrane region" description="Helical" evidence="2">
    <location>
        <begin position="100"/>
        <end position="122"/>
    </location>
</feature>
<feature type="domain" description="AAA+ ATPase" evidence="3">
    <location>
        <begin position="480"/>
        <end position="609"/>
    </location>
</feature>
<feature type="transmembrane region" description="Helical" evidence="2">
    <location>
        <begin position="128"/>
        <end position="148"/>
    </location>
</feature>
<dbReference type="PANTHER" id="PTHR23077:SF198">
    <property type="entry name" value="ATP-DEPENDENT ZINC METALLOPROTEASE FTSH"/>
    <property type="match status" value="1"/>
</dbReference>
<feature type="transmembrane region" description="Helical" evidence="2">
    <location>
        <begin position="12"/>
        <end position="39"/>
    </location>
</feature>
<dbReference type="PANTHER" id="PTHR23077">
    <property type="entry name" value="AAA-FAMILY ATPASE"/>
    <property type="match status" value="1"/>
</dbReference>
<comment type="similarity">
    <text evidence="1">Belongs to the AAA ATPase family.</text>
</comment>
<dbReference type="SMART" id="SM00382">
    <property type="entry name" value="AAA"/>
    <property type="match status" value="2"/>
</dbReference>
<name>A0ABW1TWA3_9BURK</name>
<dbReference type="InterPro" id="IPR003960">
    <property type="entry name" value="ATPase_AAA_CS"/>
</dbReference>
<keyword evidence="5" id="KW-1185">Reference proteome</keyword>
<gene>
    <name evidence="4" type="ORF">ACFQND_08260</name>
</gene>
<proteinExistence type="inferred from homology"/>
<evidence type="ECO:0000313" key="4">
    <source>
        <dbReference type="EMBL" id="MFC6281219.1"/>
    </source>
</evidence>
<keyword evidence="2" id="KW-1133">Transmembrane helix</keyword>
<organism evidence="4 5">
    <name type="scientific">Polaromonas aquatica</name>
    <dbReference type="NCBI Taxonomy" id="332657"/>
    <lineage>
        <taxon>Bacteria</taxon>
        <taxon>Pseudomonadati</taxon>
        <taxon>Pseudomonadota</taxon>
        <taxon>Betaproteobacteria</taxon>
        <taxon>Burkholderiales</taxon>
        <taxon>Comamonadaceae</taxon>
        <taxon>Polaromonas</taxon>
    </lineage>
</organism>
<dbReference type="Proteomes" id="UP001596270">
    <property type="component" value="Unassembled WGS sequence"/>
</dbReference>
<dbReference type="InterPro" id="IPR003593">
    <property type="entry name" value="AAA+_ATPase"/>
</dbReference>
<comment type="caution">
    <text evidence="4">The sequence shown here is derived from an EMBL/GenBank/DDBJ whole genome shotgun (WGS) entry which is preliminary data.</text>
</comment>
<dbReference type="InterPro" id="IPR050168">
    <property type="entry name" value="AAA_ATPase_domain"/>
</dbReference>
<reference evidence="5" key="1">
    <citation type="journal article" date="2019" name="Int. J. Syst. Evol. Microbiol.">
        <title>The Global Catalogue of Microorganisms (GCM) 10K type strain sequencing project: providing services to taxonomists for standard genome sequencing and annotation.</title>
        <authorList>
            <consortium name="The Broad Institute Genomics Platform"/>
            <consortium name="The Broad Institute Genome Sequencing Center for Infectious Disease"/>
            <person name="Wu L."/>
            <person name="Ma J."/>
        </authorList>
    </citation>
    <scope>NUCLEOTIDE SEQUENCE [LARGE SCALE GENOMIC DNA]</scope>
    <source>
        <strain evidence="5">CCUG 39402</strain>
    </source>
</reference>
<dbReference type="PROSITE" id="PS00674">
    <property type="entry name" value="AAA"/>
    <property type="match status" value="1"/>
</dbReference>
<evidence type="ECO:0000313" key="5">
    <source>
        <dbReference type="Proteomes" id="UP001596270"/>
    </source>
</evidence>
<feature type="transmembrane region" description="Helical" evidence="2">
    <location>
        <begin position="59"/>
        <end position="79"/>
    </location>
</feature>
<dbReference type="SUPFAM" id="SSF52540">
    <property type="entry name" value="P-loop containing nucleoside triphosphate hydrolases"/>
    <property type="match status" value="2"/>
</dbReference>
<dbReference type="InterPro" id="IPR003959">
    <property type="entry name" value="ATPase_AAA_core"/>
</dbReference>
<feature type="domain" description="AAA+ ATPase" evidence="3">
    <location>
        <begin position="219"/>
        <end position="356"/>
    </location>
</feature>
<keyword evidence="2" id="KW-0812">Transmembrane</keyword>
<evidence type="ECO:0000259" key="3">
    <source>
        <dbReference type="SMART" id="SM00382"/>
    </source>
</evidence>
<keyword evidence="1" id="KW-0547">Nucleotide-binding</keyword>
<dbReference type="CDD" id="cd19481">
    <property type="entry name" value="RecA-like_protease"/>
    <property type="match status" value="1"/>
</dbReference>
<dbReference type="Gene3D" id="1.10.8.60">
    <property type="match status" value="2"/>
</dbReference>
<accession>A0ABW1TWA3</accession>